<accession>A0AA36Y4C3</accession>
<sequence length="87" mass="9629">MDEKKAQRIEKLADGILNLVIGIDVLSMLKVIPKLSERTELWLVLIGGLAIGLGWLLGTKRVWKKVLGVLVLLLVVSVTVLQRALLF</sequence>
<protein>
    <submittedName>
        <fullName evidence="2">Uncharacterized protein</fullName>
    </submittedName>
</protein>
<gene>
    <name evidence="2" type="ORF">HMPREF9623_01202</name>
</gene>
<feature type="transmembrane region" description="Helical" evidence="1">
    <location>
        <begin position="66"/>
        <end position="85"/>
    </location>
</feature>
<evidence type="ECO:0000256" key="1">
    <source>
        <dbReference type="SAM" id="Phobius"/>
    </source>
</evidence>
<keyword evidence="3" id="KW-1185">Reference proteome</keyword>
<organism evidence="2 3">
    <name type="scientific">Stomatobaculum longum</name>
    <dbReference type="NCBI Taxonomy" id="796942"/>
    <lineage>
        <taxon>Bacteria</taxon>
        <taxon>Bacillati</taxon>
        <taxon>Bacillota</taxon>
        <taxon>Clostridia</taxon>
        <taxon>Lachnospirales</taxon>
        <taxon>Lachnospiraceae</taxon>
        <taxon>Stomatobaculum</taxon>
    </lineage>
</organism>
<dbReference type="EMBL" id="AGEL01000007">
    <property type="protein sequence ID" value="EHO16503.1"/>
    <property type="molecule type" value="Genomic_DNA"/>
</dbReference>
<keyword evidence="1" id="KW-0812">Transmembrane</keyword>
<dbReference type="AlphaFoldDB" id="A0AA36Y4C3"/>
<proteinExistence type="predicted"/>
<reference evidence="2 3" key="1">
    <citation type="submission" date="2011-10" db="EMBL/GenBank/DDBJ databases">
        <title>The Genome Sequence of Lachnospiraceae bacterium ACC2.</title>
        <authorList>
            <consortium name="The Broad Institute Genome Sequencing Platform"/>
            <person name="Earl A."/>
            <person name="Ward D."/>
            <person name="Feldgarden M."/>
            <person name="Gevers D."/>
            <person name="Sizova M."/>
            <person name="Hazen A."/>
            <person name="Epstein S."/>
            <person name="Young S.K."/>
            <person name="Zeng Q."/>
            <person name="Gargeya S."/>
            <person name="Fitzgerald M."/>
            <person name="Haas B."/>
            <person name="Abouelleil A."/>
            <person name="Alvarado L."/>
            <person name="Arachchi H.M."/>
            <person name="Berlin A."/>
            <person name="Brown A."/>
            <person name="Chapman S.B."/>
            <person name="Chen Z."/>
            <person name="Dunbar C."/>
            <person name="Freedman E."/>
            <person name="Gearin G."/>
            <person name="Goldberg J."/>
            <person name="Griggs A."/>
            <person name="Gujja S."/>
            <person name="Heiman D."/>
            <person name="Howarth C."/>
            <person name="Larson L."/>
            <person name="Lui A."/>
            <person name="MacDonald P.J.P."/>
            <person name="Montmayeur A."/>
            <person name="Murphy C."/>
            <person name="Neiman D."/>
            <person name="Pearson M."/>
            <person name="Priest M."/>
            <person name="Roberts A."/>
            <person name="Saif S."/>
            <person name="Shea T."/>
            <person name="Shenoy N."/>
            <person name="Sisk P."/>
            <person name="Stolte C."/>
            <person name="Sykes S."/>
            <person name="Wortman J."/>
            <person name="Nusbaum C."/>
            <person name="Birren B."/>
        </authorList>
    </citation>
    <scope>NUCLEOTIDE SEQUENCE [LARGE SCALE GENOMIC DNA]</scope>
    <source>
        <strain evidence="2 3">ACC2</strain>
    </source>
</reference>
<comment type="caution">
    <text evidence="2">The sequence shown here is derived from an EMBL/GenBank/DDBJ whole genome shotgun (WGS) entry which is preliminary data.</text>
</comment>
<keyword evidence="1" id="KW-1133">Transmembrane helix</keyword>
<feature type="transmembrane region" description="Helical" evidence="1">
    <location>
        <begin position="41"/>
        <end position="59"/>
    </location>
</feature>
<dbReference type="GeneID" id="86940962"/>
<dbReference type="RefSeq" id="WP_009533035.1">
    <property type="nucleotide sequence ID" value="NZ_CAJPPX010000008.1"/>
</dbReference>
<dbReference type="Proteomes" id="UP000018466">
    <property type="component" value="Unassembled WGS sequence"/>
</dbReference>
<feature type="transmembrane region" description="Helical" evidence="1">
    <location>
        <begin position="12"/>
        <end position="29"/>
    </location>
</feature>
<keyword evidence="1" id="KW-0472">Membrane</keyword>
<evidence type="ECO:0000313" key="2">
    <source>
        <dbReference type="EMBL" id="EHO16503.1"/>
    </source>
</evidence>
<evidence type="ECO:0000313" key="3">
    <source>
        <dbReference type="Proteomes" id="UP000018466"/>
    </source>
</evidence>
<name>A0AA36Y4C3_9FIRM</name>